<feature type="compositionally biased region" description="Basic and acidic residues" evidence="5">
    <location>
        <begin position="976"/>
        <end position="989"/>
    </location>
</feature>
<dbReference type="STRING" id="1043005.A0A074YS02"/>
<dbReference type="HOGENOM" id="CLU_003774_0_0_1"/>
<dbReference type="InterPro" id="IPR018866">
    <property type="entry name" value="Znf-4CXXC_R1"/>
</dbReference>
<evidence type="ECO:0000256" key="2">
    <source>
        <dbReference type="ARBA" id="ARBA00023015"/>
    </source>
</evidence>
<keyword evidence="4" id="KW-0539">Nucleus</keyword>
<name>A0A074YS02_AURSE</name>
<feature type="compositionally biased region" description="Basic and acidic residues" evidence="5">
    <location>
        <begin position="592"/>
        <end position="610"/>
    </location>
</feature>
<keyword evidence="8" id="KW-1185">Reference proteome</keyword>
<dbReference type="PROSITE" id="PS51184">
    <property type="entry name" value="JMJC"/>
    <property type="match status" value="1"/>
</dbReference>
<reference evidence="7 8" key="1">
    <citation type="journal article" date="2014" name="BMC Genomics">
        <title>Genome sequencing of four Aureobasidium pullulans varieties: biotechnological potential, stress tolerance, and description of new species.</title>
        <authorList>
            <person name="Gostin Ar C."/>
            <person name="Ohm R.A."/>
            <person name="Kogej T."/>
            <person name="Sonjak S."/>
            <person name="Turk M."/>
            <person name="Zajc J."/>
            <person name="Zalar P."/>
            <person name="Grube M."/>
            <person name="Sun H."/>
            <person name="Han J."/>
            <person name="Sharma A."/>
            <person name="Chiniquy J."/>
            <person name="Ngan C.Y."/>
            <person name="Lipzen A."/>
            <person name="Barry K."/>
            <person name="Grigoriev I.V."/>
            <person name="Gunde-Cimerman N."/>
        </authorList>
    </citation>
    <scope>NUCLEOTIDE SEQUENCE [LARGE SCALE GENOMIC DNA]</scope>
    <source>
        <strain evidence="7 8">EXF-2481</strain>
    </source>
</reference>
<dbReference type="InParanoid" id="A0A074YS02"/>
<dbReference type="SMART" id="SM00558">
    <property type="entry name" value="JmjC"/>
    <property type="match status" value="1"/>
</dbReference>
<keyword evidence="3" id="KW-0804">Transcription</keyword>
<dbReference type="Pfam" id="PF02373">
    <property type="entry name" value="JmjC"/>
    <property type="match status" value="1"/>
</dbReference>
<dbReference type="InterPro" id="IPR003347">
    <property type="entry name" value="JmjC_dom"/>
</dbReference>
<feature type="compositionally biased region" description="Basic and acidic residues" evidence="5">
    <location>
        <begin position="893"/>
        <end position="911"/>
    </location>
</feature>
<feature type="compositionally biased region" description="Basic residues" evidence="5">
    <location>
        <begin position="879"/>
        <end position="892"/>
    </location>
</feature>
<accession>A0A074YS02</accession>
<dbReference type="OMA" id="CRREGKM"/>
<evidence type="ECO:0000256" key="4">
    <source>
        <dbReference type="ARBA" id="ARBA00023242"/>
    </source>
</evidence>
<dbReference type="Gene3D" id="2.60.120.650">
    <property type="entry name" value="Cupin"/>
    <property type="match status" value="1"/>
</dbReference>
<feature type="region of interest" description="Disordered" evidence="5">
    <location>
        <begin position="726"/>
        <end position="758"/>
    </location>
</feature>
<evidence type="ECO:0000259" key="6">
    <source>
        <dbReference type="PROSITE" id="PS51184"/>
    </source>
</evidence>
<feature type="region of interest" description="Disordered" evidence="5">
    <location>
        <begin position="587"/>
        <end position="624"/>
    </location>
</feature>
<dbReference type="EMBL" id="KL584749">
    <property type="protein sequence ID" value="KER00529.1"/>
    <property type="molecule type" value="Genomic_DNA"/>
</dbReference>
<evidence type="ECO:0000313" key="7">
    <source>
        <dbReference type="EMBL" id="KER00529.1"/>
    </source>
</evidence>
<keyword evidence="2" id="KW-0805">Transcription regulation</keyword>
<comment type="subcellular location">
    <subcellularLocation>
        <location evidence="1">Nucleus</location>
    </subcellularLocation>
</comment>
<gene>
    <name evidence="7" type="ORF">AUEXF2481DRAFT_34744</name>
</gene>
<evidence type="ECO:0000256" key="3">
    <source>
        <dbReference type="ARBA" id="ARBA00023163"/>
    </source>
</evidence>
<dbReference type="GeneID" id="25365160"/>
<dbReference type="AlphaFoldDB" id="A0A074YS02"/>
<dbReference type="Pfam" id="PF10497">
    <property type="entry name" value="zf-4CXXC_R1"/>
    <property type="match status" value="1"/>
</dbReference>
<feature type="region of interest" description="Disordered" evidence="5">
    <location>
        <begin position="1055"/>
        <end position="1087"/>
    </location>
</feature>
<feature type="region of interest" description="Disordered" evidence="5">
    <location>
        <begin position="857"/>
        <end position="1040"/>
    </location>
</feature>
<dbReference type="RefSeq" id="XP_013349029.1">
    <property type="nucleotide sequence ID" value="XM_013493575.1"/>
</dbReference>
<evidence type="ECO:0000256" key="5">
    <source>
        <dbReference type="SAM" id="MobiDB-lite"/>
    </source>
</evidence>
<dbReference type="GO" id="GO:0005634">
    <property type="term" value="C:nucleus"/>
    <property type="evidence" value="ECO:0007669"/>
    <property type="project" value="UniProtKB-SubCell"/>
</dbReference>
<proteinExistence type="predicted"/>
<protein>
    <recommendedName>
        <fullName evidence="6">JmjC domain-containing protein</fullName>
    </recommendedName>
</protein>
<dbReference type="OrthoDB" id="298344at2759"/>
<dbReference type="Proteomes" id="UP000030641">
    <property type="component" value="Unassembled WGS sequence"/>
</dbReference>
<feature type="compositionally biased region" description="Basic residues" evidence="5">
    <location>
        <begin position="944"/>
        <end position="956"/>
    </location>
</feature>
<sequence>MNKLSSQFFENTRNYKDKSRQRIYLKDIDCPQVWHDKLQDLIPPFLFYLNESTGDIGGPGANPYTLGPGRRPARGIARAGDLMSSLPPEMRAENLMCYIGHEGTYTPSHREMCATMGHNIMVEASKDVGEDGKPERPGSSVWFMTESSDRHLVSEYWLSTLGHDIEVENHFAQISAWKRAPFNVYVVEQRPGDFILIPPLAPHQVWNRGTRTMKVAWNRTTYETLDMAIGEALPKAKIVCRDEQYKTKAIIYYTLMLYSNRLALARSQSDKLSADASRQLMGSPKIKQLVKDFRRLLGLFLDVLVSEMFDPDGPQEKCEFLPFDSNVTCAYCRCNIFNRFLTCSNCKDALGHEEDEPYDVCLDCYAMGRSCGCISNLKWTEQFKWKELSGKYDSWRKLSIELDGGNAAKAPPPLIEARRSLPHKTLAEVCREQLKRRPFTDVAKPKREDEQSEEDIIVDDEGRVKKTVKKKPKAWYKTHSPCHVCCKRHPNWKSAKCTTCDKWWCYGSLYRGADTMPLTVMQDPNWSCPHCKNACFAGACRKDPKQQPQDPKGTMLGHDTRRVADARSVECLVDFSVSNLNWLKDDDEDVQESNRIKRAREEAKKAREADPMLDEDDHEDQEEEVDIEQSHIRFENSPDDLMIDPQLMGNTVQTTRSKGKSAASLLPPPEAMLKGARPTTSSPLLRNGHTNDAPEGYVPATTSGFVAPQASMYPYPEVEDNSYAYPDPYGEDEEEDGYQPISSLLSGPTRPNKRNQEAYDNEDDEINMEGTRTKRRRISGDPASAFFKSRNEATKQFEKEKERKALDEAKKAGRFIAAQAALRGKKRVVRLHISGPRLAQLLAQQAAKSFQPVLETTDVDQEASPENVLVRSDIAPKEKAKKKATQHPNRMKIRVERDDDYSMRSDRVARTERRKRTNNAEYEEVDVESDFSSGESEVDGAHSGRQRQQRNGKRRVSSYIQNKHVDDPDLPDELPENYKDSRSRMEGKSSSRPGPTARVRAAAAPSHPKAIPQLDGTADHDDDASESDDEIPAKVVSDEEENRLAKLEALKMVEEEAARAPPPMHRSIFDRGNGKKIRIVSKSTGTS</sequence>
<feature type="compositionally biased region" description="Acidic residues" evidence="5">
    <location>
        <begin position="611"/>
        <end position="624"/>
    </location>
</feature>
<feature type="compositionally biased region" description="Acidic residues" evidence="5">
    <location>
        <begin position="1020"/>
        <end position="1030"/>
    </location>
</feature>
<feature type="domain" description="JmjC" evidence="6">
    <location>
        <begin position="61"/>
        <end position="236"/>
    </location>
</feature>
<feature type="region of interest" description="Disordered" evidence="5">
    <location>
        <begin position="656"/>
        <end position="682"/>
    </location>
</feature>
<organism evidence="7 8">
    <name type="scientific">Aureobasidium subglaciale (strain EXF-2481)</name>
    <name type="common">Aureobasidium pullulans var. subglaciale</name>
    <dbReference type="NCBI Taxonomy" id="1043005"/>
    <lineage>
        <taxon>Eukaryota</taxon>
        <taxon>Fungi</taxon>
        <taxon>Dikarya</taxon>
        <taxon>Ascomycota</taxon>
        <taxon>Pezizomycotina</taxon>
        <taxon>Dothideomycetes</taxon>
        <taxon>Dothideomycetidae</taxon>
        <taxon>Dothideales</taxon>
        <taxon>Saccotheciaceae</taxon>
        <taxon>Aureobasidium</taxon>
    </lineage>
</organism>
<evidence type="ECO:0000313" key="8">
    <source>
        <dbReference type="Proteomes" id="UP000030641"/>
    </source>
</evidence>
<dbReference type="SUPFAM" id="SSF51197">
    <property type="entry name" value="Clavaminate synthase-like"/>
    <property type="match status" value="1"/>
</dbReference>
<evidence type="ECO:0000256" key="1">
    <source>
        <dbReference type="ARBA" id="ARBA00004123"/>
    </source>
</evidence>